<reference evidence="3" key="1">
    <citation type="submission" date="2021-04" db="EMBL/GenBank/DDBJ databases">
        <title>First draft genome resource for Brassicaceae pathogens Fusarium oxysporum f. sp. raphani and Fusarium oxysporum f. sp. rapae.</title>
        <authorList>
            <person name="Asai S."/>
        </authorList>
    </citation>
    <scope>NUCLEOTIDE SEQUENCE</scope>
    <source>
        <strain evidence="3">Tf1262</strain>
    </source>
</reference>
<feature type="chain" id="PRO_5036271868" description="Antifungal protein" evidence="1">
    <location>
        <begin position="19"/>
        <end position="106"/>
    </location>
</feature>
<evidence type="ECO:0008006" key="5">
    <source>
        <dbReference type="Google" id="ProtNLM"/>
    </source>
</evidence>
<evidence type="ECO:0000256" key="1">
    <source>
        <dbReference type="SAM" id="SignalP"/>
    </source>
</evidence>
<accession>A0A8J5PRP1</accession>
<sequence>MKLNLATVGCVLLGFATAIPNSNGELDLDARGEKSCSSCNDKHTCGKTYGCHWYPKYECKSNGPGNGKECSKGGRADDEVKCNKHPHCEWICVDESKGECKEYKGY</sequence>
<dbReference type="AlphaFoldDB" id="A0A8J5PRP1"/>
<evidence type="ECO:0000313" key="2">
    <source>
        <dbReference type="EMBL" id="KAG7413305.1"/>
    </source>
</evidence>
<evidence type="ECO:0000313" key="3">
    <source>
        <dbReference type="EMBL" id="KAG7423207.1"/>
    </source>
</evidence>
<evidence type="ECO:0000313" key="4">
    <source>
        <dbReference type="Proteomes" id="UP000693942"/>
    </source>
</evidence>
<keyword evidence="1" id="KW-0732">Signal</keyword>
<proteinExistence type="predicted"/>
<protein>
    <recommendedName>
        <fullName evidence="5">Antifungal protein</fullName>
    </recommendedName>
</protein>
<name>A0A8J5PRP1_FUSOX</name>
<comment type="caution">
    <text evidence="3">The sequence shown here is derived from an EMBL/GenBank/DDBJ whole genome shotgun (WGS) entry which is preliminary data.</text>
</comment>
<dbReference type="EMBL" id="JAELUR010000022">
    <property type="protein sequence ID" value="KAG7413305.1"/>
    <property type="molecule type" value="Genomic_DNA"/>
</dbReference>
<organism evidence="3 4">
    <name type="scientific">Fusarium oxysporum f. sp. raphani</name>
    <dbReference type="NCBI Taxonomy" id="96318"/>
    <lineage>
        <taxon>Eukaryota</taxon>
        <taxon>Fungi</taxon>
        <taxon>Dikarya</taxon>
        <taxon>Ascomycota</taxon>
        <taxon>Pezizomycotina</taxon>
        <taxon>Sordariomycetes</taxon>
        <taxon>Hypocreomycetidae</taxon>
        <taxon>Hypocreales</taxon>
        <taxon>Nectriaceae</taxon>
        <taxon>Fusarium</taxon>
        <taxon>Fusarium oxysporum species complex</taxon>
    </lineage>
</organism>
<dbReference type="Proteomes" id="UP000693942">
    <property type="component" value="Unassembled WGS sequence"/>
</dbReference>
<gene>
    <name evidence="3" type="ORF">Forpi1262_v015738</name>
    <name evidence="2" type="ORF">Forpi1262_v016998</name>
</gene>
<dbReference type="EMBL" id="JAELUR010000016">
    <property type="protein sequence ID" value="KAG7423207.1"/>
    <property type="molecule type" value="Genomic_DNA"/>
</dbReference>
<feature type="signal peptide" evidence="1">
    <location>
        <begin position="1"/>
        <end position="18"/>
    </location>
</feature>